<feature type="compositionally biased region" description="Basic and acidic residues" evidence="1">
    <location>
        <begin position="1587"/>
        <end position="1598"/>
    </location>
</feature>
<dbReference type="VEuPathDB" id="CryptoDB:Cvel_838"/>
<protein>
    <submittedName>
        <fullName evidence="2">Uncharacterized protein</fullName>
    </submittedName>
</protein>
<organism evidence="2">
    <name type="scientific">Chromera velia CCMP2878</name>
    <dbReference type="NCBI Taxonomy" id="1169474"/>
    <lineage>
        <taxon>Eukaryota</taxon>
        <taxon>Sar</taxon>
        <taxon>Alveolata</taxon>
        <taxon>Colpodellida</taxon>
        <taxon>Chromeraceae</taxon>
        <taxon>Chromera</taxon>
    </lineage>
</organism>
<dbReference type="EMBL" id="CDMZ01001876">
    <property type="protein sequence ID" value="CUC09863.1"/>
    <property type="molecule type" value="Genomic_DNA"/>
</dbReference>
<feature type="compositionally biased region" description="Basic and acidic residues" evidence="1">
    <location>
        <begin position="2018"/>
        <end position="2027"/>
    </location>
</feature>
<evidence type="ECO:0000256" key="1">
    <source>
        <dbReference type="SAM" id="MobiDB-lite"/>
    </source>
</evidence>
<feature type="compositionally biased region" description="Pro residues" evidence="1">
    <location>
        <begin position="1298"/>
        <end position="1309"/>
    </location>
</feature>
<feature type="region of interest" description="Disordered" evidence="1">
    <location>
        <begin position="681"/>
        <end position="714"/>
    </location>
</feature>
<reference evidence="2" key="1">
    <citation type="submission" date="2014-11" db="EMBL/GenBank/DDBJ databases">
        <title>Molecular phylogeny of cliff fern family Woodsiaceae with morphological implications.</title>
        <authorList>
            <person name="Shao Y.-Z."/>
            <person name="Wei R."/>
            <person name="Zhang X.-C."/>
        </authorList>
    </citation>
    <scope>NUCLEOTIDE SEQUENCE</scope>
</reference>
<feature type="region of interest" description="Disordered" evidence="1">
    <location>
        <begin position="958"/>
        <end position="989"/>
    </location>
</feature>
<gene>
    <name evidence="2" type="ORF">Cvel_838.t2.CR1</name>
</gene>
<feature type="compositionally biased region" description="Polar residues" evidence="1">
    <location>
        <begin position="1517"/>
        <end position="1557"/>
    </location>
</feature>
<feature type="compositionally biased region" description="Pro residues" evidence="1">
    <location>
        <begin position="1474"/>
        <end position="1485"/>
    </location>
</feature>
<dbReference type="PANTHER" id="PTHR24216">
    <property type="entry name" value="PAXILLIN-RELATED"/>
    <property type="match status" value="1"/>
</dbReference>
<feature type="compositionally biased region" description="Low complexity" evidence="1">
    <location>
        <begin position="1281"/>
        <end position="1297"/>
    </location>
</feature>
<feature type="compositionally biased region" description="Polar residues" evidence="1">
    <location>
        <begin position="1756"/>
        <end position="1766"/>
    </location>
</feature>
<feature type="compositionally biased region" description="Pro residues" evidence="1">
    <location>
        <begin position="1350"/>
        <end position="1372"/>
    </location>
</feature>
<feature type="compositionally biased region" description="Low complexity" evidence="1">
    <location>
        <begin position="1988"/>
        <end position="1997"/>
    </location>
</feature>
<feature type="region of interest" description="Disordered" evidence="1">
    <location>
        <begin position="551"/>
        <end position="578"/>
    </location>
</feature>
<evidence type="ECO:0000313" key="2">
    <source>
        <dbReference type="EMBL" id="CUC09863.1"/>
    </source>
</evidence>
<feature type="region of interest" description="Disordered" evidence="1">
    <location>
        <begin position="1032"/>
        <end position="1068"/>
    </location>
</feature>
<feature type="compositionally biased region" description="Polar residues" evidence="1">
    <location>
        <begin position="1838"/>
        <end position="1851"/>
    </location>
</feature>
<feature type="region of interest" description="Disordered" evidence="1">
    <location>
        <begin position="476"/>
        <end position="505"/>
    </location>
</feature>
<feature type="compositionally biased region" description="Polar residues" evidence="1">
    <location>
        <begin position="681"/>
        <end position="708"/>
    </location>
</feature>
<feature type="compositionally biased region" description="Polar residues" evidence="1">
    <location>
        <begin position="1491"/>
        <end position="1501"/>
    </location>
</feature>
<feature type="compositionally biased region" description="Basic and acidic residues" evidence="1">
    <location>
        <begin position="551"/>
        <end position="562"/>
    </location>
</feature>
<feature type="region of interest" description="Disordered" evidence="1">
    <location>
        <begin position="1924"/>
        <end position="2027"/>
    </location>
</feature>
<dbReference type="PANTHER" id="PTHR24216:SF65">
    <property type="entry name" value="PAXILLIN-LIKE PROTEIN 1"/>
    <property type="match status" value="1"/>
</dbReference>
<feature type="region of interest" description="Disordered" evidence="1">
    <location>
        <begin position="1785"/>
        <end position="1855"/>
    </location>
</feature>
<accession>A0A0K6S8N1</accession>
<feature type="region of interest" description="Disordered" evidence="1">
    <location>
        <begin position="1743"/>
        <end position="1769"/>
    </location>
</feature>
<feature type="compositionally biased region" description="Polar residues" evidence="1">
    <location>
        <begin position="1809"/>
        <end position="1819"/>
    </location>
</feature>
<proteinExistence type="predicted"/>
<feature type="compositionally biased region" description="Basic and acidic residues" evidence="1">
    <location>
        <begin position="485"/>
        <end position="494"/>
    </location>
</feature>
<feature type="compositionally biased region" description="Low complexity" evidence="1">
    <location>
        <begin position="1418"/>
        <end position="1431"/>
    </location>
</feature>
<sequence>MQSSVNMAAFSHTFDIDLRRVKSADDLLDQIDDALSRSPHQFCRLGPHLLYLNKRRRIQNTGCDFHILGAYLAGLVSQVQRKGPGASVTLRLLGACGAGKSYITRVAAQLLASQGAAETDEAEEARRCDLSVRVGSCLFVLEYAASSSHQHLERDSVYFRSEYSLLSRFCVAPDGSCRGAVFSLLSAACGQHLNLRVLRALCLCTSPRQRRLLRLDHAVPEDFPILDGTPSRGDMEDGPMWTQFLQCLQAVGFRDREREREAETQSPWDSLGMGIQKQQQQQKQKAAETAAAVSVAQVLKPLAAILHLSAASGCVARGGAATLASPLPAAHLSAAVSLLGVPHVSRAVAVLSRAFALSPSPDPPTSLARHIYRKFMVWLARRLSESTRPRGVTGMEAEERGNWLGFITPLNTPLLTAGYLARDSCGRPGCSPGESDRGSQGVVGDLRDLLALAEHETLKGGMSFCGFGVPDAEERREAQSVAEAEGERKGHIGADRAQGGQEKSLNHSGSALLSALLSEPLGLLPSLERWSLRVRLGGTGTEGGAAVLREEKEGEPGAKQEAKTPQVGQSTEHFSEEEKERLVFEGVKGDFEKLSADRPVLKRLVSFEGSPPRCFLCLHNLVPSPLPSFSPIPPREPPTSLLTLKFSLRELSESICESAPLAASVLFSKSSNPVVRSIFFQQQTDTSKPPEETPTSISLSGTTQQPSGNPHFDSGCEATSMPQSWFIQNTALTEEKETKEHGGARTLVGVFKEEMQRLVSETPKSQTAGGDAEKEREDKALQPCLISLLCPDSLQQARQPSRAAPPQGLFALLRTQLRAACVMDLLIALSRSLPFRGTSSMLLSLFGHLVPEAGRAESGRAKVMRLMKRTGLGSEDFAFIPSNPPLEGGTGTEHEEADNVVVALSAAAKARLDGLCDIHRQAAALLSEKDLESSLALKEKGAGWNPQDGPGPLLTLTGIPGDAPPSSLGSVEEADGGLSGDGETDGDAHRTEAVDAEDAAHKLVECLESGPAQRKSPPRQLECPCSPPCPSCPSSLNEGRRGNPIAGRPLSPLARLRPKSSPGCPSVPLNISNKQQCEALSPPQTPRFAVEADEEDRQGGEGGVSLRDSTPVLRRRGDTWGSIFFESAGRVAERLKMQLKFHLREPLESPGERHKFERALETAVVPARFSGHSGDSVQDTPQEDLVRVVSLVKAHVAVLATGKRLLRCVLSIQRESGTQIAGQALGRAAHRALLLVENDLEGLDAQGGAGTVHAHTQSLYGSEGGRQEVSAEGGEDDDIMPIAPSTSSTSPRTSSHFPPTPDPHSPPRIFPKASPPLKVTPSTIHSTPVHRPPPSPSGTVSLAVSAAVATPPPPMENPPEPVPRPPAAPRPSPHADTMPFNPPPSSDQKIQKRESDPRNPSQKRLSPRHMIIQLQQCTTSKTTSHPTTAAPLQHSTTHQEPAVPCRSEHRDPIPPNPPLQQGHCSISTGSPHLPLQPPPHRPLPLFPSMRPVSSASTHTQPPSAPLPLMSADPAGLPSTNSTPNLGQPSPAESQSCEQKASESLQQQSLNITPNPQGGSEDPCRAYLLPSSPPPRPRRLPFNSDDIPDSHPRGTKESPHSPQPPPDPHPSSPPSHPSHSPAPGEEFSHHRGTLPLNVTCGPTPETDFSPITFAPHQSECAASRLPHQIPHMTSTEEAQTDRNHNPLSTNTENHLTCRHTARGGNVTPGPAPASSSSYANFVPPSAPVFQNLRAFSSAQSLLNRSSTSSSVAPPCAPSTSTIVTSRISPPALLQPSRRRLLVFSREAPPSLSGGSKWTDRQNPHDFFLSDDNSGQMQKKTGGTVEGQERRESVPPFRRLSQSPAEPTPTISLRSPEGDEVRLCESLSLRGIASCCTNTNLLEGPETPRWEAAGSCSQGGSVASVCVSLGDHLHIESEGRVIGVGEERSCSSQRTEERETCTETLERKKRDLREMRGRGLRESSTAMHPFPSRTVNDDPPTSLASGGARLLPDLSSPSPSSAPPYTIGTERPSPPPNWRTEGDKGHEDIRRRLSKVQADMRKSVECIHCKK</sequence>
<name>A0A0K6S8N1_9ALVE</name>
<feature type="compositionally biased region" description="Pro residues" evidence="1">
    <location>
        <begin position="1600"/>
        <end position="1615"/>
    </location>
</feature>
<feature type="compositionally biased region" description="Low complexity" evidence="1">
    <location>
        <begin position="1339"/>
        <end position="1349"/>
    </location>
</feature>
<feature type="compositionally biased region" description="Basic and acidic residues" evidence="1">
    <location>
        <begin position="1924"/>
        <end position="1959"/>
    </location>
</feature>
<feature type="region of interest" description="Disordered" evidence="1">
    <location>
        <begin position="1258"/>
        <end position="1642"/>
    </location>
</feature>